<dbReference type="Pfam" id="PF01699">
    <property type="entry name" value="Na_Ca_ex"/>
    <property type="match status" value="1"/>
</dbReference>
<feature type="transmembrane region" description="Helical" evidence="9">
    <location>
        <begin position="16"/>
        <end position="35"/>
    </location>
</feature>
<dbReference type="AlphaFoldDB" id="A0A059BN66"/>
<feature type="transmembrane region" description="Helical" evidence="9">
    <location>
        <begin position="415"/>
        <end position="434"/>
    </location>
</feature>
<keyword evidence="5" id="KW-0106">Calcium</keyword>
<evidence type="ECO:0000256" key="9">
    <source>
        <dbReference type="SAM" id="Phobius"/>
    </source>
</evidence>
<dbReference type="Gramene" id="KCW67434">
    <property type="protein sequence ID" value="KCW67434"/>
    <property type="gene ID" value="EUGRSUZ_F01190"/>
</dbReference>
<evidence type="ECO:0000256" key="7">
    <source>
        <dbReference type="ARBA" id="ARBA00023065"/>
    </source>
</evidence>
<dbReference type="SUPFAM" id="SSF47473">
    <property type="entry name" value="EF-hand"/>
    <property type="match status" value="1"/>
</dbReference>
<evidence type="ECO:0000256" key="8">
    <source>
        <dbReference type="ARBA" id="ARBA00023136"/>
    </source>
</evidence>
<dbReference type="GO" id="GO:0005509">
    <property type="term" value="F:calcium ion binding"/>
    <property type="evidence" value="ECO:0007669"/>
    <property type="project" value="InterPro"/>
</dbReference>
<feature type="domain" description="EF-hand" evidence="10">
    <location>
        <begin position="78"/>
        <end position="113"/>
    </location>
</feature>
<feature type="transmembrane region" description="Helical" evidence="9">
    <location>
        <begin position="374"/>
        <end position="394"/>
    </location>
</feature>
<accession>A0A059BN66</accession>
<dbReference type="GO" id="GO:0006874">
    <property type="term" value="P:intracellular calcium ion homeostasis"/>
    <property type="evidence" value="ECO:0000318"/>
    <property type="project" value="GO_Central"/>
</dbReference>
<dbReference type="GO" id="GO:0070588">
    <property type="term" value="P:calcium ion transmembrane transport"/>
    <property type="evidence" value="ECO:0000318"/>
    <property type="project" value="GO_Central"/>
</dbReference>
<name>A0A059BN66_EUCGR</name>
<dbReference type="InterPro" id="IPR004837">
    <property type="entry name" value="NaCa_Exmemb"/>
</dbReference>
<dbReference type="CDD" id="cd00051">
    <property type="entry name" value="EFh"/>
    <property type="match status" value="2"/>
</dbReference>
<dbReference type="GO" id="GO:0016020">
    <property type="term" value="C:membrane"/>
    <property type="evidence" value="ECO:0007669"/>
    <property type="project" value="InterPro"/>
</dbReference>
<dbReference type="InterPro" id="IPR011992">
    <property type="entry name" value="EF-hand-dom_pair"/>
</dbReference>
<dbReference type="GO" id="GO:0012505">
    <property type="term" value="C:endomembrane system"/>
    <property type="evidence" value="ECO:0007669"/>
    <property type="project" value="UniProtKB-SubCell"/>
</dbReference>
<feature type="domain" description="EF-hand" evidence="10">
    <location>
        <begin position="118"/>
        <end position="153"/>
    </location>
</feature>
<evidence type="ECO:0000259" key="10">
    <source>
        <dbReference type="PROSITE" id="PS50222"/>
    </source>
</evidence>
<evidence type="ECO:0000313" key="11">
    <source>
        <dbReference type="EMBL" id="KCW67434.1"/>
    </source>
</evidence>
<keyword evidence="7" id="KW-0406">Ion transport</keyword>
<dbReference type="InterPro" id="IPR018247">
    <property type="entry name" value="EF_Hand_1_Ca_BS"/>
</dbReference>
<dbReference type="InterPro" id="IPR004713">
    <property type="entry name" value="CaH_exchang"/>
</dbReference>
<evidence type="ECO:0000256" key="4">
    <source>
        <dbReference type="ARBA" id="ARBA00022692"/>
    </source>
</evidence>
<keyword evidence="2" id="KW-0813">Transport</keyword>
<keyword evidence="4 9" id="KW-0812">Transmembrane</keyword>
<dbReference type="GO" id="GO:0015369">
    <property type="term" value="F:calcium:proton antiporter activity"/>
    <property type="evidence" value="ECO:0000318"/>
    <property type="project" value="GO_Central"/>
</dbReference>
<keyword evidence="3" id="KW-0050">Antiport</keyword>
<gene>
    <name evidence="11" type="ORF">EUGRSUZ_F01190</name>
</gene>
<comment type="subcellular location">
    <subcellularLocation>
        <location evidence="1">Endomembrane system</location>
        <topology evidence="1">Multi-pass membrane protein</topology>
    </subcellularLocation>
</comment>
<feature type="domain" description="EF-hand" evidence="10">
    <location>
        <begin position="255"/>
        <end position="290"/>
    </location>
</feature>
<dbReference type="Gene3D" id="1.10.238.10">
    <property type="entry name" value="EF-hand"/>
    <property type="match status" value="2"/>
</dbReference>
<dbReference type="EMBL" id="KK198758">
    <property type="protein sequence ID" value="KCW67434.1"/>
    <property type="molecule type" value="Genomic_DNA"/>
</dbReference>
<feature type="domain" description="EF-hand" evidence="10">
    <location>
        <begin position="215"/>
        <end position="250"/>
    </location>
</feature>
<evidence type="ECO:0000256" key="5">
    <source>
        <dbReference type="ARBA" id="ARBA00022837"/>
    </source>
</evidence>
<evidence type="ECO:0000256" key="6">
    <source>
        <dbReference type="ARBA" id="ARBA00022989"/>
    </source>
</evidence>
<dbReference type="PROSITE" id="PS00018">
    <property type="entry name" value="EF_HAND_1"/>
    <property type="match status" value="2"/>
</dbReference>
<feature type="transmembrane region" description="Helical" evidence="9">
    <location>
        <begin position="335"/>
        <end position="354"/>
    </location>
</feature>
<dbReference type="PANTHER" id="PTHR31503:SF79">
    <property type="entry name" value="CALCIUM-BINDING EF-HAND PROTEIN"/>
    <property type="match status" value="1"/>
</dbReference>
<dbReference type="InterPro" id="IPR002048">
    <property type="entry name" value="EF_hand_dom"/>
</dbReference>
<keyword evidence="8 9" id="KW-0472">Membrane</keyword>
<dbReference type="Pfam" id="PF13499">
    <property type="entry name" value="EF-hand_7"/>
    <property type="match status" value="2"/>
</dbReference>
<dbReference type="SMART" id="SM00054">
    <property type="entry name" value="EFh"/>
    <property type="match status" value="4"/>
</dbReference>
<dbReference type="PANTHER" id="PTHR31503">
    <property type="entry name" value="VACUOLAR CALCIUM ION TRANSPORTER"/>
    <property type="match status" value="1"/>
</dbReference>
<organism evidence="11">
    <name type="scientific">Eucalyptus grandis</name>
    <name type="common">Flooded gum</name>
    <dbReference type="NCBI Taxonomy" id="71139"/>
    <lineage>
        <taxon>Eukaryota</taxon>
        <taxon>Viridiplantae</taxon>
        <taxon>Streptophyta</taxon>
        <taxon>Embryophyta</taxon>
        <taxon>Tracheophyta</taxon>
        <taxon>Spermatophyta</taxon>
        <taxon>Magnoliopsida</taxon>
        <taxon>eudicotyledons</taxon>
        <taxon>Gunneridae</taxon>
        <taxon>Pentapetalae</taxon>
        <taxon>rosids</taxon>
        <taxon>malvids</taxon>
        <taxon>Myrtales</taxon>
        <taxon>Myrtaceae</taxon>
        <taxon>Myrtoideae</taxon>
        <taxon>Eucalypteae</taxon>
        <taxon>Eucalyptus</taxon>
    </lineage>
</organism>
<feature type="transmembrane region" description="Helical" evidence="9">
    <location>
        <begin position="440"/>
        <end position="459"/>
    </location>
</feature>
<feature type="transmembrane region" description="Helical" evidence="9">
    <location>
        <begin position="466"/>
        <end position="485"/>
    </location>
</feature>
<protein>
    <recommendedName>
        <fullName evidence="10">EF-hand domain-containing protein</fullName>
    </recommendedName>
</protein>
<sequence>MIQIPDIFLVYSAQRVMILCSLAVSVGLLLLYFFYQIFEPWIQKRRLEYVKHEQLMLRIIQHLQRHALERLLTEDGAPNVHAIRRLFEEIDQDGDDAISPSELKELLQEIKFKHMHVDKDKAVDEIMKEFDIAGDQRISKDEFVTGFTKWLEEAKIVMDKRTYSNDSFKDLYQLFQPFIQKKKEERKLKKQIAAEILAHVQTKSVKTLFAENGTPDLPAIRRLFEQIDRNGDNSISQAELKELMMGIKFGDIPFDVDEVVSKVIEVFDRRGNSQINEEEFVAGLVNLLDTSGEGNKIRASKLNTSQDDFYQRTWEETDKLVDEDKGKGDAEKASWIWVKSMSSLLLGVIILAVLAEPLISSVQSFSKSAGIPPFFISFILVPLATNARGASLAIKAARHKKERTTSLTLSEIYGEVFMSNMLGFCVLLSLIYARDLTWEFSAEFLVVLIVCGLVGLIASFRSTFPVWTSILAYLLYPLSLLLVYVPDDVLNYS</sequence>
<reference evidence="11" key="1">
    <citation type="submission" date="2013-07" db="EMBL/GenBank/DDBJ databases">
        <title>The genome of Eucalyptus grandis.</title>
        <authorList>
            <person name="Schmutz J."/>
            <person name="Hayes R."/>
            <person name="Myburg A."/>
            <person name="Tuskan G."/>
            <person name="Grattapaglia D."/>
            <person name="Rokhsar D.S."/>
        </authorList>
    </citation>
    <scope>NUCLEOTIDE SEQUENCE</scope>
    <source>
        <tissue evidence="11">Leaf extractions</tissue>
    </source>
</reference>
<evidence type="ECO:0000256" key="3">
    <source>
        <dbReference type="ARBA" id="ARBA00022449"/>
    </source>
</evidence>
<keyword evidence="6 9" id="KW-1133">Transmembrane helix</keyword>
<proteinExistence type="predicted"/>
<dbReference type="PROSITE" id="PS50222">
    <property type="entry name" value="EF_HAND_2"/>
    <property type="match status" value="4"/>
</dbReference>
<dbReference type="InParanoid" id="A0A059BN66"/>
<evidence type="ECO:0000256" key="1">
    <source>
        <dbReference type="ARBA" id="ARBA00004127"/>
    </source>
</evidence>
<evidence type="ECO:0000256" key="2">
    <source>
        <dbReference type="ARBA" id="ARBA00022448"/>
    </source>
</evidence>